<evidence type="ECO:0000256" key="3">
    <source>
        <dbReference type="ARBA" id="ARBA00022448"/>
    </source>
</evidence>
<evidence type="ECO:0000313" key="9">
    <source>
        <dbReference type="EMBL" id="MBB5014382.1"/>
    </source>
</evidence>
<keyword evidence="7 8" id="KW-0472">Membrane</keyword>
<keyword evidence="5 8" id="KW-0812">Transmembrane</keyword>
<keyword evidence="6 8" id="KW-1133">Transmembrane helix</keyword>
<keyword evidence="4" id="KW-1003">Cell membrane</keyword>
<evidence type="ECO:0000256" key="1">
    <source>
        <dbReference type="ARBA" id="ARBA00004651"/>
    </source>
</evidence>
<evidence type="ECO:0000256" key="4">
    <source>
        <dbReference type="ARBA" id="ARBA00022475"/>
    </source>
</evidence>
<accession>A0A7W7V6Y0</accession>
<evidence type="ECO:0000256" key="8">
    <source>
        <dbReference type="SAM" id="Phobius"/>
    </source>
</evidence>
<proteinExistence type="inferred from homology"/>
<keyword evidence="3" id="KW-0813">Transport</keyword>
<dbReference type="GO" id="GO:0005886">
    <property type="term" value="C:plasma membrane"/>
    <property type="evidence" value="ECO:0007669"/>
    <property type="project" value="UniProtKB-SubCell"/>
</dbReference>
<sequence length="89" mass="9274">MESLLPAAIAFLALNLAAGLVRVVRGPRAADRMLAVLLFGSTTVAILLLMAAWLEVPALRDVALLLVLLATILSVAFVGLPARRGGRDG</sequence>
<evidence type="ECO:0000313" key="10">
    <source>
        <dbReference type="Proteomes" id="UP000519004"/>
    </source>
</evidence>
<comment type="subcellular location">
    <subcellularLocation>
        <location evidence="1">Cell membrane</location>
        <topology evidence="1">Multi-pass membrane protein</topology>
    </subcellularLocation>
</comment>
<dbReference type="PANTHER" id="PTHR34702:SF1">
    <property type="entry name" value="NA(+)_H(+) ANTIPORTER SUBUNIT F"/>
    <property type="match status" value="1"/>
</dbReference>
<dbReference type="GO" id="GO:0015385">
    <property type="term" value="F:sodium:proton antiporter activity"/>
    <property type="evidence" value="ECO:0007669"/>
    <property type="project" value="TreeGrafter"/>
</dbReference>
<comment type="caution">
    <text evidence="9">The sequence shown here is derived from an EMBL/GenBank/DDBJ whole genome shotgun (WGS) entry which is preliminary data.</text>
</comment>
<dbReference type="PANTHER" id="PTHR34702">
    <property type="entry name" value="NA(+)/H(+) ANTIPORTER SUBUNIT F1"/>
    <property type="match status" value="1"/>
</dbReference>
<dbReference type="Pfam" id="PF04066">
    <property type="entry name" value="MrpF_PhaF"/>
    <property type="match status" value="1"/>
</dbReference>
<gene>
    <name evidence="9" type="ORF">HNQ58_000253</name>
</gene>
<protein>
    <submittedName>
        <fullName evidence="9">Multicomponent Na+:H+ antiporter subunit F</fullName>
    </submittedName>
</protein>
<dbReference type="AlphaFoldDB" id="A0A7W7V6Y0"/>
<dbReference type="EMBL" id="JACHHX010000001">
    <property type="protein sequence ID" value="MBB5014382.1"/>
    <property type="molecule type" value="Genomic_DNA"/>
</dbReference>
<dbReference type="InterPro" id="IPR007208">
    <property type="entry name" value="MrpF/PhaF-like"/>
</dbReference>
<evidence type="ECO:0000256" key="6">
    <source>
        <dbReference type="ARBA" id="ARBA00022989"/>
    </source>
</evidence>
<evidence type="ECO:0000256" key="7">
    <source>
        <dbReference type="ARBA" id="ARBA00023136"/>
    </source>
</evidence>
<evidence type="ECO:0000256" key="5">
    <source>
        <dbReference type="ARBA" id="ARBA00022692"/>
    </source>
</evidence>
<name>A0A7W7V6Y0_9GAMM</name>
<keyword evidence="10" id="KW-1185">Reference proteome</keyword>
<feature type="transmembrane region" description="Helical" evidence="8">
    <location>
        <begin position="36"/>
        <end position="56"/>
    </location>
</feature>
<comment type="similarity">
    <text evidence="2">Belongs to the CPA3 antiporters (TC 2.A.63) subunit F family.</text>
</comment>
<feature type="transmembrane region" description="Helical" evidence="8">
    <location>
        <begin position="6"/>
        <end position="24"/>
    </location>
</feature>
<dbReference type="RefSeq" id="WP_183946969.1">
    <property type="nucleotide sequence ID" value="NZ_JACHHX010000001.1"/>
</dbReference>
<feature type="transmembrane region" description="Helical" evidence="8">
    <location>
        <begin position="62"/>
        <end position="82"/>
    </location>
</feature>
<reference evidence="9 10" key="1">
    <citation type="submission" date="2020-08" db="EMBL/GenBank/DDBJ databases">
        <title>Genomic Encyclopedia of Type Strains, Phase IV (KMG-IV): sequencing the most valuable type-strain genomes for metagenomic binning, comparative biology and taxonomic classification.</title>
        <authorList>
            <person name="Goeker M."/>
        </authorList>
    </citation>
    <scope>NUCLEOTIDE SEQUENCE [LARGE SCALE GENOMIC DNA]</scope>
    <source>
        <strain evidence="9 10">DSM 25897</strain>
    </source>
</reference>
<evidence type="ECO:0000256" key="2">
    <source>
        <dbReference type="ARBA" id="ARBA00009212"/>
    </source>
</evidence>
<dbReference type="Proteomes" id="UP000519004">
    <property type="component" value="Unassembled WGS sequence"/>
</dbReference>
<organism evidence="9 10">
    <name type="scientific">Rehaibacterium terrae</name>
    <dbReference type="NCBI Taxonomy" id="1341696"/>
    <lineage>
        <taxon>Bacteria</taxon>
        <taxon>Pseudomonadati</taxon>
        <taxon>Pseudomonadota</taxon>
        <taxon>Gammaproteobacteria</taxon>
        <taxon>Lysobacterales</taxon>
        <taxon>Lysobacteraceae</taxon>
        <taxon>Rehaibacterium</taxon>
    </lineage>
</organism>